<keyword evidence="2" id="KW-1185">Reference proteome</keyword>
<proteinExistence type="predicted"/>
<protein>
    <submittedName>
        <fullName evidence="1">Uncharacterized protein</fullName>
    </submittedName>
</protein>
<evidence type="ECO:0000313" key="2">
    <source>
        <dbReference type="Proteomes" id="UP000002640"/>
    </source>
</evidence>
<dbReference type="Proteomes" id="UP000002640">
    <property type="component" value="Unassembled WGS sequence"/>
</dbReference>
<dbReference type="EMBL" id="JH159166">
    <property type="protein sequence ID" value="EGZ05565.1"/>
    <property type="molecule type" value="Genomic_DNA"/>
</dbReference>
<organism evidence="1 2">
    <name type="scientific">Phytophthora sojae (strain P6497)</name>
    <name type="common">Soybean stem and root rot agent</name>
    <name type="synonym">Phytophthora megasperma f. sp. glycines</name>
    <dbReference type="NCBI Taxonomy" id="1094619"/>
    <lineage>
        <taxon>Eukaryota</taxon>
        <taxon>Sar</taxon>
        <taxon>Stramenopiles</taxon>
        <taxon>Oomycota</taxon>
        <taxon>Peronosporomycetes</taxon>
        <taxon>Peronosporales</taxon>
        <taxon>Peronosporaceae</taxon>
        <taxon>Phytophthora</taxon>
    </lineage>
</organism>
<dbReference type="InParanoid" id="G5AG53"/>
<dbReference type="AlphaFoldDB" id="G5AG53"/>
<evidence type="ECO:0000313" key="1">
    <source>
        <dbReference type="EMBL" id="EGZ05565.1"/>
    </source>
</evidence>
<gene>
    <name evidence="1" type="ORF">PHYSODRAFT_533798</name>
</gene>
<dbReference type="GeneID" id="20661908"/>
<dbReference type="KEGG" id="psoj:PHYSODRAFT_533798"/>
<name>G5AG53_PHYSP</name>
<dbReference type="RefSeq" id="XP_009539096.1">
    <property type="nucleotide sequence ID" value="XM_009540801.1"/>
</dbReference>
<accession>G5AG53</accession>
<reference evidence="1 2" key="1">
    <citation type="journal article" date="2006" name="Science">
        <title>Phytophthora genome sequences uncover evolutionary origins and mechanisms of pathogenesis.</title>
        <authorList>
            <person name="Tyler B.M."/>
            <person name="Tripathy S."/>
            <person name="Zhang X."/>
            <person name="Dehal P."/>
            <person name="Jiang R.H."/>
            <person name="Aerts A."/>
            <person name="Arredondo F.D."/>
            <person name="Baxter L."/>
            <person name="Bensasson D."/>
            <person name="Beynon J.L."/>
            <person name="Chapman J."/>
            <person name="Damasceno C.M."/>
            <person name="Dorrance A.E."/>
            <person name="Dou D."/>
            <person name="Dickerman A.W."/>
            <person name="Dubchak I.L."/>
            <person name="Garbelotto M."/>
            <person name="Gijzen M."/>
            <person name="Gordon S.G."/>
            <person name="Govers F."/>
            <person name="Grunwald N.J."/>
            <person name="Huang W."/>
            <person name="Ivors K.L."/>
            <person name="Jones R.W."/>
            <person name="Kamoun S."/>
            <person name="Krampis K."/>
            <person name="Lamour K.H."/>
            <person name="Lee M.K."/>
            <person name="McDonald W.H."/>
            <person name="Medina M."/>
            <person name="Meijer H.J."/>
            <person name="Nordberg E.K."/>
            <person name="Maclean D.J."/>
            <person name="Ospina-Giraldo M.D."/>
            <person name="Morris P.F."/>
            <person name="Phuntumart V."/>
            <person name="Putnam N.H."/>
            <person name="Rash S."/>
            <person name="Rose J.K."/>
            <person name="Sakihama Y."/>
            <person name="Salamov A.A."/>
            <person name="Savidor A."/>
            <person name="Scheuring C.F."/>
            <person name="Smith B.M."/>
            <person name="Sobral B.W."/>
            <person name="Terry A."/>
            <person name="Torto-Alalibo T.A."/>
            <person name="Win J."/>
            <person name="Xu Z."/>
            <person name="Zhang H."/>
            <person name="Grigoriev I.V."/>
            <person name="Rokhsar D.S."/>
            <person name="Boore J.L."/>
        </authorList>
    </citation>
    <scope>NUCLEOTIDE SEQUENCE [LARGE SCALE GENOMIC DNA]</scope>
    <source>
        <strain evidence="1 2">P6497</strain>
    </source>
</reference>
<sequence>MPALLVLKTFKSSANAHTPGRSSPDSFTPASFNLSSASKSGVTTAVKRWGLSGQPWNTSTRSDTGADGPSFAMYHNRSCSTLTNAFLRSYQMIRSSRCFRRAWSIRVDATKLCSPQPLTDRKPFWAGA</sequence>